<dbReference type="GO" id="GO:0003676">
    <property type="term" value="F:nucleic acid binding"/>
    <property type="evidence" value="ECO:0007669"/>
    <property type="project" value="InterPro"/>
</dbReference>
<evidence type="ECO:0000259" key="1">
    <source>
        <dbReference type="Pfam" id="PF13456"/>
    </source>
</evidence>
<dbReference type="Proteomes" id="UP001459277">
    <property type="component" value="Unassembled WGS sequence"/>
</dbReference>
<dbReference type="InterPro" id="IPR002156">
    <property type="entry name" value="RNaseH_domain"/>
</dbReference>
<reference evidence="2 3" key="1">
    <citation type="submission" date="2024-01" db="EMBL/GenBank/DDBJ databases">
        <title>A telomere-to-telomere, gap-free genome of sweet tea (Lithocarpus litseifolius).</title>
        <authorList>
            <person name="Zhou J."/>
        </authorList>
    </citation>
    <scope>NUCLEOTIDE SEQUENCE [LARGE SCALE GENOMIC DNA]</scope>
    <source>
        <strain evidence="2">Zhou-2022a</strain>
        <tissue evidence="2">Leaf</tissue>
    </source>
</reference>
<dbReference type="Pfam" id="PF13456">
    <property type="entry name" value="RVT_3"/>
    <property type="match status" value="1"/>
</dbReference>
<protein>
    <recommendedName>
        <fullName evidence="1">RNase H type-1 domain-containing protein</fullName>
    </recommendedName>
</protein>
<name>A0AAW2E4F0_9ROSI</name>
<dbReference type="GO" id="GO:0004523">
    <property type="term" value="F:RNA-DNA hybrid ribonuclease activity"/>
    <property type="evidence" value="ECO:0007669"/>
    <property type="project" value="InterPro"/>
</dbReference>
<dbReference type="EMBL" id="JAZDWU010000001">
    <property type="protein sequence ID" value="KAL0016523.1"/>
    <property type="molecule type" value="Genomic_DNA"/>
</dbReference>
<gene>
    <name evidence="2" type="ORF">SO802_003592</name>
</gene>
<evidence type="ECO:0000313" key="2">
    <source>
        <dbReference type="EMBL" id="KAL0016523.1"/>
    </source>
</evidence>
<dbReference type="InterPro" id="IPR044730">
    <property type="entry name" value="RNase_H-like_dom_plant"/>
</dbReference>
<dbReference type="Gene3D" id="3.30.420.10">
    <property type="entry name" value="Ribonuclease H-like superfamily/Ribonuclease H"/>
    <property type="match status" value="1"/>
</dbReference>
<dbReference type="AlphaFoldDB" id="A0AAW2E4F0"/>
<dbReference type="PANTHER" id="PTHR47723:SF19">
    <property type="entry name" value="POLYNUCLEOTIDYL TRANSFERASE, RIBONUCLEASE H-LIKE SUPERFAMILY PROTEIN"/>
    <property type="match status" value="1"/>
</dbReference>
<organism evidence="2 3">
    <name type="scientific">Lithocarpus litseifolius</name>
    <dbReference type="NCBI Taxonomy" id="425828"/>
    <lineage>
        <taxon>Eukaryota</taxon>
        <taxon>Viridiplantae</taxon>
        <taxon>Streptophyta</taxon>
        <taxon>Embryophyta</taxon>
        <taxon>Tracheophyta</taxon>
        <taxon>Spermatophyta</taxon>
        <taxon>Magnoliopsida</taxon>
        <taxon>eudicotyledons</taxon>
        <taxon>Gunneridae</taxon>
        <taxon>Pentapetalae</taxon>
        <taxon>rosids</taxon>
        <taxon>fabids</taxon>
        <taxon>Fagales</taxon>
        <taxon>Fagaceae</taxon>
        <taxon>Lithocarpus</taxon>
    </lineage>
</organism>
<proteinExistence type="predicted"/>
<sequence>MFNCRLVFWDSPGEWFAFEPTAISSFFDLVWHLIMVEEFDEDKVATVVTIAWSIWANHNEVRHGGIKKTGAALVKWSAQYLDEYRGANSSPEPVPRSQDVKWSPPPRTRYKINVDGAVFKMQKSAGVGVLIRDEHGQIVAALSQKINAPLGALEVEAKAVEIALQFARDISVKVMQVCSRFKCKKCCSLNLSRPVELLKPVARQQLDR</sequence>
<dbReference type="CDD" id="cd06222">
    <property type="entry name" value="RNase_H_like"/>
    <property type="match status" value="1"/>
</dbReference>
<keyword evidence="3" id="KW-1185">Reference proteome</keyword>
<comment type="caution">
    <text evidence="2">The sequence shown here is derived from an EMBL/GenBank/DDBJ whole genome shotgun (WGS) entry which is preliminary data.</text>
</comment>
<accession>A0AAW2E4F0</accession>
<dbReference type="InterPro" id="IPR053151">
    <property type="entry name" value="RNase_H-like"/>
</dbReference>
<dbReference type="PANTHER" id="PTHR47723">
    <property type="entry name" value="OS05G0353850 PROTEIN"/>
    <property type="match status" value="1"/>
</dbReference>
<evidence type="ECO:0000313" key="3">
    <source>
        <dbReference type="Proteomes" id="UP001459277"/>
    </source>
</evidence>
<feature type="domain" description="RNase H type-1" evidence="1">
    <location>
        <begin position="113"/>
        <end position="174"/>
    </location>
</feature>
<dbReference type="InterPro" id="IPR036397">
    <property type="entry name" value="RNaseH_sf"/>
</dbReference>